<dbReference type="Pfam" id="PF03004">
    <property type="entry name" value="Transposase_24"/>
    <property type="match status" value="1"/>
</dbReference>
<name>C0HG63_MAIZE</name>
<organism evidence="2">
    <name type="scientific">Zea mays</name>
    <name type="common">Maize</name>
    <dbReference type="NCBI Taxonomy" id="4577"/>
    <lineage>
        <taxon>Eukaryota</taxon>
        <taxon>Viridiplantae</taxon>
        <taxon>Streptophyta</taxon>
        <taxon>Embryophyta</taxon>
        <taxon>Tracheophyta</taxon>
        <taxon>Spermatophyta</taxon>
        <taxon>Magnoliopsida</taxon>
        <taxon>Liliopsida</taxon>
        <taxon>Poales</taxon>
        <taxon>Poaceae</taxon>
        <taxon>PACMAD clade</taxon>
        <taxon>Panicoideae</taxon>
        <taxon>Andropogonodae</taxon>
        <taxon>Andropogoneae</taxon>
        <taxon>Tripsacinae</taxon>
        <taxon>Zea</taxon>
    </lineage>
</organism>
<evidence type="ECO:0000256" key="1">
    <source>
        <dbReference type="SAM" id="MobiDB-lite"/>
    </source>
</evidence>
<dbReference type="PANTHER" id="PTHR33063:SF13">
    <property type="entry name" value="OS02G0583500 PROTEIN"/>
    <property type="match status" value="1"/>
</dbReference>
<evidence type="ECO:0000313" key="2">
    <source>
        <dbReference type="EMBL" id="ACN26016.1"/>
    </source>
</evidence>
<dbReference type="KEGG" id="zma:100381458"/>
<dbReference type="InterPro" id="IPR004252">
    <property type="entry name" value="Probable_transposase_24"/>
</dbReference>
<accession>C0HG63</accession>
<dbReference type="GeneID" id="100381458"/>
<dbReference type="ExpressionAtlas" id="C0HG63">
    <property type="expression patterns" value="baseline"/>
</dbReference>
<dbReference type="RefSeq" id="NP_001167765.1">
    <property type="nucleotide sequence ID" value="NM_001174294.1"/>
</dbReference>
<feature type="compositionally biased region" description="Basic and acidic residues" evidence="1">
    <location>
        <begin position="44"/>
        <end position="71"/>
    </location>
</feature>
<feature type="region of interest" description="Disordered" evidence="1">
    <location>
        <begin position="23"/>
        <end position="123"/>
    </location>
</feature>
<protein>
    <submittedName>
        <fullName evidence="2">Uncharacterized protein</fullName>
    </submittedName>
</protein>
<dbReference type="PANTHER" id="PTHR33063">
    <property type="entry name" value="OS02G0583500 PROTEIN"/>
    <property type="match status" value="1"/>
</dbReference>
<dbReference type="AlphaFoldDB" id="C0HG63"/>
<sequence>MRNNSRLQQLGIPALVSMCGNINSISRNKKPNNRDNEDSESEYDPSHDDSIEGDLFDHDDHNKKGSKDTNRRTIHMAPGGIKPRTKRVYAEQHTTRNTRSKKSIAQPDTSLTRSDIYVPPPSLSHLTQVGEVARSIENHRKTSVEANGPTQVDNTHMANRDGFDQFDDNMTNQGEGITQPGGKGDGVNQHRERGLNMGLGLQRMNRARRGKLPIVITEGRIRPVAPIVAAKFATECNIAVRNHVLVLKSWKEYEKHPGLFKLFTAKLSAKFDINTEDALVKNACFQMMRNALRQQRYKLKKQYFDPFPLHLVRKTSPIKSTSDEQWNDLVEHWKGPKNMATCEHNKGNRGKVKFHQTTGSRSYMVHVENLGDKYMDQEPDALDLFKECHYSKKKQGYTSTVQLAITQMEDKRSTPGEGEQPMSTTQVVADVLAENTKKNRFLQNVGIQNARPRSSVQNIEAQLEVERKANAELQSLVSIQRERMDVLLKQVHEAELVRIREQEEMKKKQDAMDAQLELMLSQIQPS</sequence>
<dbReference type="EMBL" id="BT061319">
    <property type="protein sequence ID" value="ACN26016.1"/>
    <property type="molecule type" value="mRNA"/>
</dbReference>
<dbReference type="OrthoDB" id="676843at2759"/>
<reference evidence="2" key="1">
    <citation type="journal article" date="2009" name="PLoS Genet.">
        <title>Sequencing, mapping, and analysis of 27,455 maize full-length cDNAs.</title>
        <authorList>
            <person name="Soderlund C."/>
            <person name="Descour A."/>
            <person name="Kudrna D."/>
            <person name="Bomhoff M."/>
            <person name="Boyd L."/>
            <person name="Currie J."/>
            <person name="Angelova A."/>
            <person name="Collura K."/>
            <person name="Wissotski M."/>
            <person name="Ashley E."/>
            <person name="Morrow D."/>
            <person name="Fernandes J."/>
            <person name="Walbot V."/>
            <person name="Yu Y."/>
        </authorList>
    </citation>
    <scope>NUCLEOTIDE SEQUENCE</scope>
    <source>
        <strain evidence="2">B73</strain>
    </source>
</reference>
<proteinExistence type="evidence at transcript level"/>